<name>A0A5P8VY35_9NOSO</name>
<accession>A0A5P8VY35</accession>
<evidence type="ECO:0000313" key="1">
    <source>
        <dbReference type="EMBL" id="QFS45304.1"/>
    </source>
</evidence>
<reference evidence="1 2" key="1">
    <citation type="submission" date="2019-10" db="EMBL/GenBank/DDBJ databases">
        <title>Genomic and transcriptomic insights into the perfect genentic adaptation of a filamentous nitrogen-fixing cyanobacterium to rice fields.</title>
        <authorList>
            <person name="Chen Z."/>
        </authorList>
    </citation>
    <scope>NUCLEOTIDE SEQUENCE [LARGE SCALE GENOMIC DNA]</scope>
    <source>
        <strain evidence="1">CCNUC1</strain>
    </source>
</reference>
<organism evidence="1 2">
    <name type="scientific">Nostoc sphaeroides CCNUC1</name>
    <dbReference type="NCBI Taxonomy" id="2653204"/>
    <lineage>
        <taxon>Bacteria</taxon>
        <taxon>Bacillati</taxon>
        <taxon>Cyanobacteriota</taxon>
        <taxon>Cyanophyceae</taxon>
        <taxon>Nostocales</taxon>
        <taxon>Nostocaceae</taxon>
        <taxon>Nostoc</taxon>
    </lineage>
</organism>
<dbReference type="EMBL" id="CP045226">
    <property type="protein sequence ID" value="QFS45304.1"/>
    <property type="molecule type" value="Genomic_DNA"/>
</dbReference>
<evidence type="ECO:0000313" key="2">
    <source>
        <dbReference type="Proteomes" id="UP000326678"/>
    </source>
</evidence>
<sequence length="38" mass="4332">MQETLDSMTKKCKTSVKVNAGGIWKKVQGSPADFWKFR</sequence>
<proteinExistence type="predicted"/>
<dbReference type="KEGG" id="nsh:GXM_02781"/>
<protein>
    <submittedName>
        <fullName evidence="1">Uncharacterized protein</fullName>
    </submittedName>
</protein>
<dbReference type="Proteomes" id="UP000326678">
    <property type="component" value="Chromosome Gxm1"/>
</dbReference>
<dbReference type="AlphaFoldDB" id="A0A5P8VY35"/>
<keyword evidence="2" id="KW-1185">Reference proteome</keyword>
<gene>
    <name evidence="1" type="ORF">GXM_02781</name>
</gene>